<keyword evidence="1" id="KW-0732">Signal</keyword>
<dbReference type="Proteomes" id="UP000001070">
    <property type="component" value="Unassembled WGS sequence"/>
</dbReference>
<dbReference type="PhylomeDB" id="B4JY67"/>
<dbReference type="OMA" id="AWVWQPC"/>
<dbReference type="AlphaFoldDB" id="B4JY67"/>
<dbReference type="SUPFAM" id="SSF57625">
    <property type="entry name" value="Invertebrate chitin-binding proteins"/>
    <property type="match status" value="1"/>
</dbReference>
<proteinExistence type="predicted"/>
<feature type="chain" id="PRO_5002813144" evidence="1">
    <location>
        <begin position="26"/>
        <end position="107"/>
    </location>
</feature>
<dbReference type="HOGENOM" id="CLU_132266_2_0_1"/>
<dbReference type="InParanoid" id="B4JY67"/>
<evidence type="ECO:0000256" key="1">
    <source>
        <dbReference type="SAM" id="SignalP"/>
    </source>
</evidence>
<dbReference type="eggNOG" id="ENOG502T8X4">
    <property type="taxonomic scope" value="Eukaryota"/>
</dbReference>
<dbReference type="PANTHER" id="PTHR20987">
    <property type="entry name" value="CHITIN-BINDING TYPE-2 DOMAIN-CONTAINING PROTEIN-RELATED"/>
    <property type="match status" value="1"/>
</dbReference>
<protein>
    <submittedName>
        <fullName evidence="2">GH14236</fullName>
    </submittedName>
</protein>
<keyword evidence="3" id="KW-1185">Reference proteome</keyword>
<name>B4JY67_DROGR</name>
<gene>
    <name evidence="2" type="primary">Dgri\GH14236</name>
    <name evidence="2" type="ORF">Dgri_GH14236</name>
</gene>
<dbReference type="GO" id="GO:0008061">
    <property type="term" value="F:chitin binding"/>
    <property type="evidence" value="ECO:0007669"/>
    <property type="project" value="InterPro"/>
</dbReference>
<feature type="signal peptide" evidence="1">
    <location>
        <begin position="1"/>
        <end position="25"/>
    </location>
</feature>
<dbReference type="InterPro" id="IPR036508">
    <property type="entry name" value="Chitin-bd_dom_sf"/>
</dbReference>
<reference evidence="2 3" key="1">
    <citation type="journal article" date="2007" name="Nature">
        <title>Evolution of genes and genomes on the Drosophila phylogeny.</title>
        <authorList>
            <consortium name="Drosophila 12 Genomes Consortium"/>
            <person name="Clark A.G."/>
            <person name="Eisen M.B."/>
            <person name="Smith D.R."/>
            <person name="Bergman C.M."/>
            <person name="Oliver B."/>
            <person name="Markow T.A."/>
            <person name="Kaufman T.C."/>
            <person name="Kellis M."/>
            <person name="Gelbart W."/>
            <person name="Iyer V.N."/>
            <person name="Pollard D.A."/>
            <person name="Sackton T.B."/>
            <person name="Larracuente A.M."/>
            <person name="Singh N.D."/>
            <person name="Abad J.P."/>
            <person name="Abt D.N."/>
            <person name="Adryan B."/>
            <person name="Aguade M."/>
            <person name="Akashi H."/>
            <person name="Anderson W.W."/>
            <person name="Aquadro C.F."/>
            <person name="Ardell D.H."/>
            <person name="Arguello R."/>
            <person name="Artieri C.G."/>
            <person name="Barbash D.A."/>
            <person name="Barker D."/>
            <person name="Barsanti P."/>
            <person name="Batterham P."/>
            <person name="Batzoglou S."/>
            <person name="Begun D."/>
            <person name="Bhutkar A."/>
            <person name="Blanco E."/>
            <person name="Bosak S.A."/>
            <person name="Bradley R.K."/>
            <person name="Brand A.D."/>
            <person name="Brent M.R."/>
            <person name="Brooks A.N."/>
            <person name="Brown R.H."/>
            <person name="Butlin R.K."/>
            <person name="Caggese C."/>
            <person name="Calvi B.R."/>
            <person name="Bernardo de Carvalho A."/>
            <person name="Caspi A."/>
            <person name="Castrezana S."/>
            <person name="Celniker S.E."/>
            <person name="Chang J.L."/>
            <person name="Chapple C."/>
            <person name="Chatterji S."/>
            <person name="Chinwalla A."/>
            <person name="Civetta A."/>
            <person name="Clifton S.W."/>
            <person name="Comeron J.M."/>
            <person name="Costello J.C."/>
            <person name="Coyne J.A."/>
            <person name="Daub J."/>
            <person name="David R.G."/>
            <person name="Delcher A.L."/>
            <person name="Delehaunty K."/>
            <person name="Do C.B."/>
            <person name="Ebling H."/>
            <person name="Edwards K."/>
            <person name="Eickbush T."/>
            <person name="Evans J.D."/>
            <person name="Filipski A."/>
            <person name="Findeiss S."/>
            <person name="Freyhult E."/>
            <person name="Fulton L."/>
            <person name="Fulton R."/>
            <person name="Garcia A.C."/>
            <person name="Gardiner A."/>
            <person name="Garfield D.A."/>
            <person name="Garvin B.E."/>
            <person name="Gibson G."/>
            <person name="Gilbert D."/>
            <person name="Gnerre S."/>
            <person name="Godfrey J."/>
            <person name="Good R."/>
            <person name="Gotea V."/>
            <person name="Gravely B."/>
            <person name="Greenberg A.J."/>
            <person name="Griffiths-Jones S."/>
            <person name="Gross S."/>
            <person name="Guigo R."/>
            <person name="Gustafson E.A."/>
            <person name="Haerty W."/>
            <person name="Hahn M.W."/>
            <person name="Halligan D.L."/>
            <person name="Halpern A.L."/>
            <person name="Halter G.M."/>
            <person name="Han M.V."/>
            <person name="Heger A."/>
            <person name="Hillier L."/>
            <person name="Hinrichs A.S."/>
            <person name="Holmes I."/>
            <person name="Hoskins R.A."/>
            <person name="Hubisz M.J."/>
            <person name="Hultmark D."/>
            <person name="Huntley M.A."/>
            <person name="Jaffe D.B."/>
            <person name="Jagadeeshan S."/>
            <person name="Jeck W.R."/>
            <person name="Johnson J."/>
            <person name="Jones C.D."/>
            <person name="Jordan W.C."/>
            <person name="Karpen G.H."/>
            <person name="Kataoka E."/>
            <person name="Keightley P.D."/>
            <person name="Kheradpour P."/>
            <person name="Kirkness E.F."/>
            <person name="Koerich L.B."/>
            <person name="Kristiansen K."/>
            <person name="Kudrna D."/>
            <person name="Kulathinal R.J."/>
            <person name="Kumar S."/>
            <person name="Kwok R."/>
            <person name="Lander E."/>
            <person name="Langley C.H."/>
            <person name="Lapoint R."/>
            <person name="Lazzaro B.P."/>
            <person name="Lee S.J."/>
            <person name="Levesque L."/>
            <person name="Li R."/>
            <person name="Lin C.F."/>
            <person name="Lin M.F."/>
            <person name="Lindblad-Toh K."/>
            <person name="Llopart A."/>
            <person name="Long M."/>
            <person name="Low L."/>
            <person name="Lozovsky E."/>
            <person name="Lu J."/>
            <person name="Luo M."/>
            <person name="Machado C.A."/>
            <person name="Makalowski W."/>
            <person name="Marzo M."/>
            <person name="Matsuda M."/>
            <person name="Matzkin L."/>
            <person name="McAllister B."/>
            <person name="McBride C.S."/>
            <person name="McKernan B."/>
            <person name="McKernan K."/>
            <person name="Mendez-Lago M."/>
            <person name="Minx P."/>
            <person name="Mollenhauer M.U."/>
            <person name="Montooth K."/>
            <person name="Mount S.M."/>
            <person name="Mu X."/>
            <person name="Myers E."/>
            <person name="Negre B."/>
            <person name="Newfeld S."/>
            <person name="Nielsen R."/>
            <person name="Noor M.A."/>
            <person name="O'Grady P."/>
            <person name="Pachter L."/>
            <person name="Papaceit M."/>
            <person name="Parisi M.J."/>
            <person name="Parisi M."/>
            <person name="Parts L."/>
            <person name="Pedersen J.S."/>
            <person name="Pesole G."/>
            <person name="Phillippy A.M."/>
            <person name="Ponting C.P."/>
            <person name="Pop M."/>
            <person name="Porcelli D."/>
            <person name="Powell J.R."/>
            <person name="Prohaska S."/>
            <person name="Pruitt K."/>
            <person name="Puig M."/>
            <person name="Quesneville H."/>
            <person name="Ram K.R."/>
            <person name="Rand D."/>
            <person name="Rasmussen M.D."/>
            <person name="Reed L.K."/>
            <person name="Reenan R."/>
            <person name="Reily A."/>
            <person name="Remington K.A."/>
            <person name="Rieger T.T."/>
            <person name="Ritchie M.G."/>
            <person name="Robin C."/>
            <person name="Rogers Y.H."/>
            <person name="Rohde C."/>
            <person name="Rozas J."/>
            <person name="Rubenfield M.J."/>
            <person name="Ruiz A."/>
            <person name="Russo S."/>
            <person name="Salzberg S.L."/>
            <person name="Sanchez-Gracia A."/>
            <person name="Saranga D.J."/>
            <person name="Sato H."/>
            <person name="Schaeffer S.W."/>
            <person name="Schatz M.C."/>
            <person name="Schlenke T."/>
            <person name="Schwartz R."/>
            <person name="Segarra C."/>
            <person name="Singh R.S."/>
            <person name="Sirot L."/>
            <person name="Sirota M."/>
            <person name="Sisneros N.B."/>
            <person name="Smith C.D."/>
            <person name="Smith T.F."/>
            <person name="Spieth J."/>
            <person name="Stage D.E."/>
            <person name="Stark A."/>
            <person name="Stephan W."/>
            <person name="Strausberg R.L."/>
            <person name="Strempel S."/>
            <person name="Sturgill D."/>
            <person name="Sutton G."/>
            <person name="Sutton G.G."/>
            <person name="Tao W."/>
            <person name="Teichmann S."/>
            <person name="Tobari Y.N."/>
            <person name="Tomimura Y."/>
            <person name="Tsolas J.M."/>
            <person name="Valente V.L."/>
            <person name="Venter E."/>
            <person name="Venter J.C."/>
            <person name="Vicario S."/>
            <person name="Vieira F.G."/>
            <person name="Vilella A.J."/>
            <person name="Villasante A."/>
            <person name="Walenz B."/>
            <person name="Wang J."/>
            <person name="Wasserman M."/>
            <person name="Watts T."/>
            <person name="Wilson D."/>
            <person name="Wilson R.K."/>
            <person name="Wing R.A."/>
            <person name="Wolfner M.F."/>
            <person name="Wong A."/>
            <person name="Wong G.K."/>
            <person name="Wu C.I."/>
            <person name="Wu G."/>
            <person name="Yamamoto D."/>
            <person name="Yang H.P."/>
            <person name="Yang S.P."/>
            <person name="Yorke J.A."/>
            <person name="Yoshida K."/>
            <person name="Zdobnov E."/>
            <person name="Zhang P."/>
            <person name="Zhang Y."/>
            <person name="Zimin A.V."/>
            <person name="Baldwin J."/>
            <person name="Abdouelleil A."/>
            <person name="Abdulkadir J."/>
            <person name="Abebe A."/>
            <person name="Abera B."/>
            <person name="Abreu J."/>
            <person name="Acer S.C."/>
            <person name="Aftuck L."/>
            <person name="Alexander A."/>
            <person name="An P."/>
            <person name="Anderson E."/>
            <person name="Anderson S."/>
            <person name="Arachi H."/>
            <person name="Azer M."/>
            <person name="Bachantsang P."/>
            <person name="Barry A."/>
            <person name="Bayul T."/>
            <person name="Berlin A."/>
            <person name="Bessette D."/>
            <person name="Bloom T."/>
            <person name="Blye J."/>
            <person name="Boguslavskiy L."/>
            <person name="Bonnet C."/>
            <person name="Boukhgalter B."/>
            <person name="Bourzgui I."/>
            <person name="Brown A."/>
            <person name="Cahill P."/>
            <person name="Channer S."/>
            <person name="Cheshatsang Y."/>
            <person name="Chuda L."/>
            <person name="Citroen M."/>
            <person name="Collymore A."/>
            <person name="Cooke P."/>
            <person name="Costello M."/>
            <person name="D'Aco K."/>
            <person name="Daza R."/>
            <person name="De Haan G."/>
            <person name="DeGray S."/>
            <person name="DeMaso C."/>
            <person name="Dhargay N."/>
            <person name="Dooley K."/>
            <person name="Dooley E."/>
            <person name="Doricent M."/>
            <person name="Dorje P."/>
            <person name="Dorjee K."/>
            <person name="Dupes A."/>
            <person name="Elong R."/>
            <person name="Falk J."/>
            <person name="Farina A."/>
            <person name="Faro S."/>
            <person name="Ferguson D."/>
            <person name="Fisher S."/>
            <person name="Foley C.D."/>
            <person name="Franke A."/>
            <person name="Friedrich D."/>
            <person name="Gadbois L."/>
            <person name="Gearin G."/>
            <person name="Gearin C.R."/>
            <person name="Giannoukos G."/>
            <person name="Goode T."/>
            <person name="Graham J."/>
            <person name="Grandbois E."/>
            <person name="Grewal S."/>
            <person name="Gyaltsen K."/>
            <person name="Hafez N."/>
            <person name="Hagos B."/>
            <person name="Hall J."/>
            <person name="Henson C."/>
            <person name="Hollinger A."/>
            <person name="Honan T."/>
            <person name="Huard M.D."/>
            <person name="Hughes L."/>
            <person name="Hurhula B."/>
            <person name="Husby M.E."/>
            <person name="Kamat A."/>
            <person name="Kanga B."/>
            <person name="Kashin S."/>
            <person name="Khazanovich D."/>
            <person name="Kisner P."/>
            <person name="Lance K."/>
            <person name="Lara M."/>
            <person name="Lee W."/>
            <person name="Lennon N."/>
            <person name="Letendre F."/>
            <person name="LeVine R."/>
            <person name="Lipovsky A."/>
            <person name="Liu X."/>
            <person name="Liu J."/>
            <person name="Liu S."/>
            <person name="Lokyitsang T."/>
            <person name="Lokyitsang Y."/>
            <person name="Lubonja R."/>
            <person name="Lui A."/>
            <person name="MacDonald P."/>
            <person name="Magnisalis V."/>
            <person name="Maru K."/>
            <person name="Matthews C."/>
            <person name="McCusker W."/>
            <person name="McDonough S."/>
            <person name="Mehta T."/>
            <person name="Meldrim J."/>
            <person name="Meneus L."/>
            <person name="Mihai O."/>
            <person name="Mihalev A."/>
            <person name="Mihova T."/>
            <person name="Mittelman R."/>
            <person name="Mlenga V."/>
            <person name="Montmayeur A."/>
            <person name="Mulrain L."/>
            <person name="Navidi A."/>
            <person name="Naylor J."/>
            <person name="Negash T."/>
            <person name="Nguyen T."/>
            <person name="Nguyen N."/>
            <person name="Nicol R."/>
            <person name="Norbu C."/>
            <person name="Norbu N."/>
            <person name="Novod N."/>
            <person name="O'Neill B."/>
            <person name="Osman S."/>
            <person name="Markiewicz E."/>
            <person name="Oyono O.L."/>
            <person name="Patti C."/>
            <person name="Phunkhang P."/>
            <person name="Pierre F."/>
            <person name="Priest M."/>
            <person name="Raghuraman S."/>
            <person name="Rege F."/>
            <person name="Reyes R."/>
            <person name="Rise C."/>
            <person name="Rogov P."/>
            <person name="Ross K."/>
            <person name="Ryan E."/>
            <person name="Settipalli S."/>
            <person name="Shea T."/>
            <person name="Sherpa N."/>
            <person name="Shi L."/>
            <person name="Shih D."/>
            <person name="Sparrow T."/>
            <person name="Spaulding J."/>
            <person name="Stalker J."/>
            <person name="Stange-Thomann N."/>
            <person name="Stavropoulos S."/>
            <person name="Stone C."/>
            <person name="Strader C."/>
            <person name="Tesfaye S."/>
            <person name="Thomson T."/>
            <person name="Thoulutsang Y."/>
            <person name="Thoulutsang D."/>
            <person name="Topham K."/>
            <person name="Topping I."/>
            <person name="Tsamla T."/>
            <person name="Vassiliev H."/>
            <person name="Vo A."/>
            <person name="Wangchuk T."/>
            <person name="Wangdi T."/>
            <person name="Weiand M."/>
            <person name="Wilkinson J."/>
            <person name="Wilson A."/>
            <person name="Yadav S."/>
            <person name="Young G."/>
            <person name="Yu Q."/>
            <person name="Zembek L."/>
            <person name="Zhong D."/>
            <person name="Zimmer A."/>
            <person name="Zwirko Z."/>
            <person name="Jaffe D.B."/>
            <person name="Alvarez P."/>
            <person name="Brockman W."/>
            <person name="Butler J."/>
            <person name="Chin C."/>
            <person name="Gnerre S."/>
            <person name="Grabherr M."/>
            <person name="Kleber M."/>
            <person name="Mauceli E."/>
            <person name="MacCallum I."/>
        </authorList>
    </citation>
    <scope>NUCLEOTIDE SEQUENCE [LARGE SCALE GENOMIC DNA]</scope>
    <source>
        <strain evidence="3">Tucson 15287-2541.00</strain>
    </source>
</reference>
<accession>B4JY67</accession>
<evidence type="ECO:0000313" key="3">
    <source>
        <dbReference type="Proteomes" id="UP000001070"/>
    </source>
</evidence>
<dbReference type="EMBL" id="CH916377">
    <property type="protein sequence ID" value="EDV90629.1"/>
    <property type="molecule type" value="Genomic_DNA"/>
</dbReference>
<dbReference type="PANTHER" id="PTHR20987:SF0">
    <property type="entry name" value="CHITIN-BINDING TYPE-2 DOMAIN-CONTAINING PROTEIN-RELATED"/>
    <property type="match status" value="1"/>
</dbReference>
<organism evidence="3">
    <name type="scientific">Drosophila grimshawi</name>
    <name type="common">Hawaiian fruit fly</name>
    <name type="synonym">Idiomyia grimshawi</name>
    <dbReference type="NCBI Taxonomy" id="7222"/>
    <lineage>
        <taxon>Eukaryota</taxon>
        <taxon>Metazoa</taxon>
        <taxon>Ecdysozoa</taxon>
        <taxon>Arthropoda</taxon>
        <taxon>Hexapoda</taxon>
        <taxon>Insecta</taxon>
        <taxon>Pterygota</taxon>
        <taxon>Neoptera</taxon>
        <taxon>Endopterygota</taxon>
        <taxon>Diptera</taxon>
        <taxon>Brachycera</taxon>
        <taxon>Muscomorpha</taxon>
        <taxon>Ephydroidea</taxon>
        <taxon>Drosophilidae</taxon>
        <taxon>Drosophila</taxon>
        <taxon>Hawaiian Drosophila</taxon>
    </lineage>
</organism>
<evidence type="ECO:0000313" key="2">
    <source>
        <dbReference type="EMBL" id="EDV90629.1"/>
    </source>
</evidence>
<sequence>MSGSMSGLFLLLASFNFCLVSQGYAQCIDTYEPGCKQLGEIGLPQRHCIDPTKYWLCHALNEKAERKKCQLNTGFDQDVGACIPWIAWIWKQCREPPSRPIGWQQCE</sequence>
<dbReference type="FunCoup" id="B4JY67">
    <property type="interactions" value="1"/>
</dbReference>
<dbReference type="OrthoDB" id="7880675at2759"/>